<comment type="similarity">
    <text evidence="2 14">Belongs to the SEC23/SEC24 family. SEC23 subfamily.</text>
</comment>
<gene>
    <name evidence="19" type="ORF">BSP0115_LOCUS3609</name>
</gene>
<reference evidence="19" key="1">
    <citation type="submission" date="2021-01" db="EMBL/GenBank/DDBJ databases">
        <authorList>
            <person name="Corre E."/>
            <person name="Pelletier E."/>
            <person name="Niang G."/>
            <person name="Scheremetjew M."/>
            <person name="Finn R."/>
            <person name="Kale V."/>
            <person name="Holt S."/>
            <person name="Cochrane G."/>
            <person name="Meng A."/>
            <person name="Brown T."/>
            <person name="Cohen L."/>
        </authorList>
    </citation>
    <scope>NUCLEOTIDE SEQUENCE</scope>
    <source>
        <strain evidence="19">Ms1</strain>
    </source>
</reference>
<accession>A0A7S1G6C9</accession>
<keyword evidence="6 14" id="KW-0256">Endoplasmic reticulum</keyword>
<dbReference type="InterPro" id="IPR036180">
    <property type="entry name" value="Gelsolin-like_dom_sf"/>
</dbReference>
<dbReference type="InterPro" id="IPR029006">
    <property type="entry name" value="ADF-H/Gelsolin-like_dom_sf"/>
</dbReference>
<dbReference type="Gene3D" id="3.40.20.10">
    <property type="entry name" value="Severin"/>
    <property type="match status" value="1"/>
</dbReference>
<evidence type="ECO:0000259" key="17">
    <source>
        <dbReference type="Pfam" id="PF04815"/>
    </source>
</evidence>
<keyword evidence="12 14" id="KW-0968">Cytoplasmic vesicle</keyword>
<dbReference type="InterPro" id="IPR037364">
    <property type="entry name" value="Sec23"/>
</dbReference>
<keyword evidence="14" id="KW-0963">Cytoplasm</keyword>
<dbReference type="InterPro" id="IPR036175">
    <property type="entry name" value="Sec23/24_helical_dom_sf"/>
</dbReference>
<evidence type="ECO:0000256" key="3">
    <source>
        <dbReference type="ARBA" id="ARBA00021212"/>
    </source>
</evidence>
<evidence type="ECO:0000256" key="10">
    <source>
        <dbReference type="ARBA" id="ARBA00023034"/>
    </source>
</evidence>
<feature type="domain" description="Sec23/Sec24 helical" evidence="17">
    <location>
        <begin position="258"/>
        <end position="356"/>
    </location>
</feature>
<dbReference type="GO" id="GO:0006886">
    <property type="term" value="P:intracellular protein transport"/>
    <property type="evidence" value="ECO:0007669"/>
    <property type="project" value="InterPro"/>
</dbReference>
<dbReference type="EMBL" id="HBFS01005346">
    <property type="protein sequence ID" value="CAD8910404.1"/>
    <property type="molecule type" value="Transcribed_RNA"/>
</dbReference>
<dbReference type="GO" id="GO:0090110">
    <property type="term" value="P:COPII-coated vesicle cargo loading"/>
    <property type="evidence" value="ECO:0007669"/>
    <property type="project" value="TreeGrafter"/>
</dbReference>
<feature type="domain" description="Gelsolin-like" evidence="15">
    <location>
        <begin position="372"/>
        <end position="458"/>
    </location>
</feature>
<dbReference type="SUPFAM" id="SSF82754">
    <property type="entry name" value="C-terminal, gelsolin-like domain of Sec23/24"/>
    <property type="match status" value="1"/>
</dbReference>
<dbReference type="CDD" id="cd11287">
    <property type="entry name" value="Sec23_C"/>
    <property type="match status" value="1"/>
</dbReference>
<evidence type="ECO:0000256" key="14">
    <source>
        <dbReference type="RuleBase" id="RU365030"/>
    </source>
</evidence>
<evidence type="ECO:0000256" key="12">
    <source>
        <dbReference type="ARBA" id="ARBA00023329"/>
    </source>
</evidence>
<keyword evidence="9 14" id="KW-0653">Protein transport</keyword>
<dbReference type="GO" id="GO:0030127">
    <property type="term" value="C:COPII vesicle coat"/>
    <property type="evidence" value="ECO:0007669"/>
    <property type="project" value="InterPro"/>
</dbReference>
<keyword evidence="5 14" id="KW-0479">Metal-binding</keyword>
<keyword evidence="8 14" id="KW-0931">ER-Golgi transport</keyword>
<evidence type="ECO:0000259" key="18">
    <source>
        <dbReference type="Pfam" id="PF08033"/>
    </source>
</evidence>
<feature type="domain" description="Sec23/Sec24 beta-sandwich" evidence="18">
    <location>
        <begin position="141"/>
        <end position="243"/>
    </location>
</feature>
<proteinExistence type="inferred from homology"/>
<evidence type="ECO:0000256" key="4">
    <source>
        <dbReference type="ARBA" id="ARBA00022448"/>
    </source>
</evidence>
<dbReference type="Gene3D" id="2.60.40.1670">
    <property type="entry name" value="beta-sandwich domain of Sec23/24"/>
    <property type="match status" value="1"/>
</dbReference>
<name>A0A7S1G6C9_9STRA</name>
<evidence type="ECO:0000256" key="7">
    <source>
        <dbReference type="ARBA" id="ARBA00022833"/>
    </source>
</evidence>
<evidence type="ECO:0000256" key="1">
    <source>
        <dbReference type="ARBA" id="ARBA00004255"/>
    </source>
</evidence>
<dbReference type="GO" id="GO:0000139">
    <property type="term" value="C:Golgi membrane"/>
    <property type="evidence" value="ECO:0007669"/>
    <property type="project" value="UniProtKB-SubCell"/>
</dbReference>
<dbReference type="GO" id="GO:0046872">
    <property type="term" value="F:metal ion binding"/>
    <property type="evidence" value="ECO:0007669"/>
    <property type="project" value="UniProtKB-KW"/>
</dbReference>
<evidence type="ECO:0000256" key="2">
    <source>
        <dbReference type="ARBA" id="ARBA00009210"/>
    </source>
</evidence>
<dbReference type="GO" id="GO:0070971">
    <property type="term" value="C:endoplasmic reticulum exit site"/>
    <property type="evidence" value="ECO:0007669"/>
    <property type="project" value="TreeGrafter"/>
</dbReference>
<dbReference type="Pfam" id="PF04811">
    <property type="entry name" value="Sec23_trunk"/>
    <property type="match status" value="1"/>
</dbReference>
<dbReference type="InterPro" id="IPR036465">
    <property type="entry name" value="vWFA_dom_sf"/>
</dbReference>
<dbReference type="InterPro" id="IPR037550">
    <property type="entry name" value="Sec23_C"/>
</dbReference>
<keyword evidence="7 14" id="KW-0862">Zinc</keyword>
<keyword evidence="4 14" id="KW-0813">Transport</keyword>
<evidence type="ECO:0000256" key="11">
    <source>
        <dbReference type="ARBA" id="ARBA00023136"/>
    </source>
</evidence>
<evidence type="ECO:0000256" key="5">
    <source>
        <dbReference type="ARBA" id="ARBA00022723"/>
    </source>
</evidence>
<comment type="subcellular location">
    <subcellularLocation>
        <location evidence="14">Cytoplasmic vesicle</location>
        <location evidence="14">COPII-coated vesicle membrane</location>
        <topology evidence="14">Peripheral membrane protein</topology>
        <orientation evidence="14">Cytoplasmic side</orientation>
    </subcellularLocation>
    <subcellularLocation>
        <location evidence="14">Endoplasmic reticulum membrane</location>
        <topology evidence="14">Peripheral membrane protein</topology>
        <orientation evidence="14">Cytoplasmic side</orientation>
    </subcellularLocation>
    <subcellularLocation>
        <location evidence="1">Golgi apparatus membrane</location>
        <topology evidence="1">Peripheral membrane protein</topology>
        <orientation evidence="1">Cytoplasmic side</orientation>
    </subcellularLocation>
</comment>
<organism evidence="19">
    <name type="scientific">Bicosoecida sp. CB-2014</name>
    <dbReference type="NCBI Taxonomy" id="1486930"/>
    <lineage>
        <taxon>Eukaryota</taxon>
        <taxon>Sar</taxon>
        <taxon>Stramenopiles</taxon>
        <taxon>Bigyra</taxon>
        <taxon>Opalozoa</taxon>
        <taxon>Bicosoecida</taxon>
    </lineage>
</organism>
<evidence type="ECO:0000256" key="13">
    <source>
        <dbReference type="ARBA" id="ARBA00025471"/>
    </source>
</evidence>
<dbReference type="Gene3D" id="1.20.120.730">
    <property type="entry name" value="Sec23/Sec24 helical domain"/>
    <property type="match status" value="1"/>
</dbReference>
<evidence type="ECO:0000256" key="6">
    <source>
        <dbReference type="ARBA" id="ARBA00022824"/>
    </source>
</evidence>
<dbReference type="Gene3D" id="3.40.50.410">
    <property type="entry name" value="von Willebrand factor, type A domain"/>
    <property type="match status" value="1"/>
</dbReference>
<dbReference type="FunFam" id="3.40.20.10:FF:000041">
    <property type="entry name" value="Protein transport protein SEC23"/>
    <property type="match status" value="1"/>
</dbReference>
<dbReference type="InterPro" id="IPR006896">
    <property type="entry name" value="Sec23/24_trunk_dom"/>
</dbReference>
<dbReference type="InterPro" id="IPR007123">
    <property type="entry name" value="Gelsolin-like_dom"/>
</dbReference>
<evidence type="ECO:0000259" key="15">
    <source>
        <dbReference type="Pfam" id="PF00626"/>
    </source>
</evidence>
<keyword evidence="11 14" id="KW-0472">Membrane</keyword>
<dbReference type="PANTHER" id="PTHR11141:SF0">
    <property type="entry name" value="PROTEIN TRANSPORT PROTEIN SEC23"/>
    <property type="match status" value="1"/>
</dbReference>
<protein>
    <recommendedName>
        <fullName evidence="3 14">Protein transport protein SEC23</fullName>
    </recommendedName>
</protein>
<dbReference type="PANTHER" id="PTHR11141">
    <property type="entry name" value="PROTEIN TRANSPORT PROTEIN SEC23"/>
    <property type="match status" value="1"/>
</dbReference>
<dbReference type="GO" id="GO:0005789">
    <property type="term" value="C:endoplasmic reticulum membrane"/>
    <property type="evidence" value="ECO:0007669"/>
    <property type="project" value="UniProtKB-SubCell"/>
</dbReference>
<dbReference type="Pfam" id="PF08033">
    <property type="entry name" value="Sec23_BS"/>
    <property type="match status" value="1"/>
</dbReference>
<dbReference type="Pfam" id="PF00626">
    <property type="entry name" value="Gelsolin"/>
    <property type="match status" value="1"/>
</dbReference>
<feature type="domain" description="Sec23/Sec24 trunk" evidence="16">
    <location>
        <begin position="2"/>
        <end position="123"/>
    </location>
</feature>
<evidence type="ECO:0000313" key="19">
    <source>
        <dbReference type="EMBL" id="CAD8910404.1"/>
    </source>
</evidence>
<dbReference type="SUPFAM" id="SSF53300">
    <property type="entry name" value="vWA-like"/>
    <property type="match status" value="1"/>
</dbReference>
<dbReference type="SUPFAM" id="SSF81811">
    <property type="entry name" value="Helical domain of Sec23/24"/>
    <property type="match status" value="1"/>
</dbReference>
<dbReference type="FunFam" id="1.20.120.730:FF:000005">
    <property type="entry name" value="Protein transport protein SEC23"/>
    <property type="match status" value="1"/>
</dbReference>
<dbReference type="AlphaFoldDB" id="A0A7S1G6C9"/>
<evidence type="ECO:0000256" key="9">
    <source>
        <dbReference type="ARBA" id="ARBA00022927"/>
    </source>
</evidence>
<evidence type="ECO:0000259" key="16">
    <source>
        <dbReference type="Pfam" id="PF04811"/>
    </source>
</evidence>
<dbReference type="SUPFAM" id="SSF81995">
    <property type="entry name" value="beta-sandwich domain of Sec23/24"/>
    <property type="match status" value="1"/>
</dbReference>
<sequence length="500" mass="54677">MSVAVSLLQKAVGYQGARIMMFVGGPATVGPGAVASPEQSEPMRGHVDITKGNAPQTAPATKFYKEVAKRCVEATHVIDVFACSLDQTGLLEMQSCLTETGGLVVQADSFGQSVFKESFRRVFGRFDNSAPPCDAGHLTMGFAASLEVLTSKEFKVSGAIGPCSPLKSTSPCIGETEVGVGGTNMWAMGGVDPGTSLAVFFEVANSSAAAIPAGRRHHLQFITRYQHSSGRHRLRVTTVAGPWHTDASTLAPVASSFDQEAAAVLMARIAVHRTETEDTLDILRWLDRSLIRLCAKFADYHKDDPGSFRLSPSFSFYPQFMFHLRRSQFLQIFNLSPDESSYYRMTLDRVDVSNSLLMIQPSLHQYSFDGPPQPVMLDARSVRPNAMLLLDTFFHVVVFHGQTIAAWRDEGWADKPEHESFRRLLQAPQDDAQAIMATRFPFPRFIVCDQHKSQARFLMAKVNPSVTHASTDGGGGAAVFSDDVSLSVFMDHLMKLAVSS</sequence>
<dbReference type="InterPro" id="IPR012990">
    <property type="entry name" value="Beta-sandwich_Sec23_24"/>
</dbReference>
<dbReference type="Pfam" id="PF04815">
    <property type="entry name" value="Sec23_helical"/>
    <property type="match status" value="1"/>
</dbReference>
<evidence type="ECO:0000256" key="8">
    <source>
        <dbReference type="ARBA" id="ARBA00022892"/>
    </source>
</evidence>
<dbReference type="InterPro" id="IPR006900">
    <property type="entry name" value="Sec23/24_helical_dom"/>
</dbReference>
<dbReference type="GO" id="GO:0005096">
    <property type="term" value="F:GTPase activator activity"/>
    <property type="evidence" value="ECO:0007669"/>
    <property type="project" value="TreeGrafter"/>
</dbReference>
<comment type="function">
    <text evidence="13 14">Component of the coat protein complex II (COPII) which promotes the formation of transport vesicles from the endoplasmic reticulum (ER). The coat has two main functions, the physical deformation of the endoplasmic reticulum membrane into vesicles and the selection of cargo molecules.</text>
</comment>
<keyword evidence="10" id="KW-0333">Golgi apparatus</keyword>